<dbReference type="EMBL" id="JACCFL010000001">
    <property type="protein sequence ID" value="NYJ25485.1"/>
    <property type="molecule type" value="Genomic_DNA"/>
</dbReference>
<evidence type="ECO:0000259" key="1">
    <source>
        <dbReference type="Pfam" id="PF01522"/>
    </source>
</evidence>
<proteinExistence type="predicted"/>
<dbReference type="PANTHER" id="PTHR43123">
    <property type="entry name" value="POLYSACCHARIDE DEACETYLASE-RELATED"/>
    <property type="match status" value="1"/>
</dbReference>
<organism evidence="2 3">
    <name type="scientific">Leifsonia shinshuensis</name>
    <dbReference type="NCBI Taxonomy" id="150026"/>
    <lineage>
        <taxon>Bacteria</taxon>
        <taxon>Bacillati</taxon>
        <taxon>Actinomycetota</taxon>
        <taxon>Actinomycetes</taxon>
        <taxon>Micrococcales</taxon>
        <taxon>Microbacteriaceae</taxon>
        <taxon>Leifsonia</taxon>
    </lineage>
</organism>
<dbReference type="Gene3D" id="3.20.20.370">
    <property type="entry name" value="Glycoside hydrolase/deacetylase"/>
    <property type="match status" value="1"/>
</dbReference>
<dbReference type="RefSeq" id="WP_179608220.1">
    <property type="nucleotide sequence ID" value="NZ_BAABEH010000001.1"/>
</dbReference>
<dbReference type="Proteomes" id="UP000578352">
    <property type="component" value="Unassembled WGS sequence"/>
</dbReference>
<dbReference type="SUPFAM" id="SSF88713">
    <property type="entry name" value="Glycoside hydrolase/deacetylase"/>
    <property type="match status" value="1"/>
</dbReference>
<comment type="caution">
    <text evidence="2">The sequence shown here is derived from an EMBL/GenBank/DDBJ whole genome shotgun (WGS) entry which is preliminary data.</text>
</comment>
<feature type="domain" description="NodB homology" evidence="1">
    <location>
        <begin position="75"/>
        <end position="177"/>
    </location>
</feature>
<evidence type="ECO:0000313" key="2">
    <source>
        <dbReference type="EMBL" id="NYJ25485.1"/>
    </source>
</evidence>
<protein>
    <submittedName>
        <fullName evidence="2">Peptidoglycan/xylan/chitin deacetylase (PgdA/CDA1 family)</fullName>
    </submittedName>
</protein>
<sequence>MLPTERIEYSPIHSRADRVSLPGDANVAVWLIVNVEEWDPLQPMPRTVLTTPPAGGVPTPDIPNWAWHEYGNRVGFWRLLSIIDKHSIPAVLAINGAAIDSYPPIVEAAIAREWEFIGHGLTQRNMQKVDDERLDIRLTTEAIERASGVRPRGWLGPGLTETWETPDILVEEGYDYVCDWVLDDLPTSLTTRSGRITSIPYTQECNDVAMMLIQHHPAAEYRNRAIDQFTQLREDAIATGIPRVMALVVHPYIMGAPHRARYVDEALAYILGHEDAVFCTGQDILESYLGASAHARAGASTMPERTQ</sequence>
<dbReference type="Pfam" id="PF01522">
    <property type="entry name" value="Polysacc_deac_1"/>
    <property type="match status" value="1"/>
</dbReference>
<dbReference type="InterPro" id="IPR011330">
    <property type="entry name" value="Glyco_hydro/deAcase_b/a-brl"/>
</dbReference>
<reference evidence="2 3" key="1">
    <citation type="submission" date="2020-07" db="EMBL/GenBank/DDBJ databases">
        <title>Sequencing the genomes of 1000 actinobacteria strains.</title>
        <authorList>
            <person name="Klenk H.-P."/>
        </authorList>
    </citation>
    <scope>NUCLEOTIDE SEQUENCE [LARGE SCALE GENOMIC DNA]</scope>
    <source>
        <strain evidence="2 3">DSM 15165</strain>
    </source>
</reference>
<evidence type="ECO:0000313" key="3">
    <source>
        <dbReference type="Proteomes" id="UP000578352"/>
    </source>
</evidence>
<gene>
    <name evidence="2" type="ORF">HNR13_003772</name>
</gene>
<dbReference type="GO" id="GO:0005975">
    <property type="term" value="P:carbohydrate metabolic process"/>
    <property type="evidence" value="ECO:0007669"/>
    <property type="project" value="InterPro"/>
</dbReference>
<name>A0A853D496_9MICO</name>
<accession>A0A853D496</accession>
<dbReference type="GO" id="GO:0016810">
    <property type="term" value="F:hydrolase activity, acting on carbon-nitrogen (but not peptide) bonds"/>
    <property type="evidence" value="ECO:0007669"/>
    <property type="project" value="InterPro"/>
</dbReference>
<dbReference type="AlphaFoldDB" id="A0A853D496"/>
<dbReference type="PANTHER" id="PTHR43123:SF4">
    <property type="entry name" value="POLYSACCHARIDE DEACETYLASE"/>
    <property type="match status" value="1"/>
</dbReference>
<dbReference type="CDD" id="cd10979">
    <property type="entry name" value="CE4_PuuE_like"/>
    <property type="match status" value="1"/>
</dbReference>
<dbReference type="InterPro" id="IPR002509">
    <property type="entry name" value="NODB_dom"/>
</dbReference>